<dbReference type="CDD" id="cd07184">
    <property type="entry name" value="E_set_Isoamylase_like_N"/>
    <property type="match status" value="1"/>
</dbReference>
<evidence type="ECO:0000259" key="2">
    <source>
        <dbReference type="Pfam" id="PF02922"/>
    </source>
</evidence>
<protein>
    <recommendedName>
        <fullName evidence="2">Glycoside hydrolase family 13 N-terminal domain-containing protein</fullName>
    </recommendedName>
</protein>
<dbReference type="EMBL" id="JACHGN010000003">
    <property type="protein sequence ID" value="MBB5132153.1"/>
    <property type="molecule type" value="Genomic_DNA"/>
</dbReference>
<dbReference type="GO" id="GO:0005975">
    <property type="term" value="P:carbohydrate metabolic process"/>
    <property type="evidence" value="ECO:0007669"/>
    <property type="project" value="InterPro"/>
</dbReference>
<keyword evidence="4" id="KW-1185">Reference proteome</keyword>
<accession>A0A840P2J8</accession>
<dbReference type="GO" id="GO:0004553">
    <property type="term" value="F:hydrolase activity, hydrolyzing O-glycosyl compounds"/>
    <property type="evidence" value="ECO:0007669"/>
    <property type="project" value="InterPro"/>
</dbReference>
<organism evidence="3 4">
    <name type="scientific">Thermocatellispora tengchongensis</name>
    <dbReference type="NCBI Taxonomy" id="1073253"/>
    <lineage>
        <taxon>Bacteria</taxon>
        <taxon>Bacillati</taxon>
        <taxon>Actinomycetota</taxon>
        <taxon>Actinomycetes</taxon>
        <taxon>Streptosporangiales</taxon>
        <taxon>Streptosporangiaceae</taxon>
        <taxon>Thermocatellispora</taxon>
    </lineage>
</organism>
<feature type="compositionally biased region" description="Low complexity" evidence="1">
    <location>
        <begin position="94"/>
        <end position="120"/>
    </location>
</feature>
<feature type="domain" description="Glycoside hydrolase family 13 N-terminal" evidence="2">
    <location>
        <begin position="27"/>
        <end position="74"/>
    </location>
</feature>
<evidence type="ECO:0000313" key="4">
    <source>
        <dbReference type="Proteomes" id="UP000578449"/>
    </source>
</evidence>
<dbReference type="SUPFAM" id="SSF81296">
    <property type="entry name" value="E set domains"/>
    <property type="match status" value="1"/>
</dbReference>
<evidence type="ECO:0000313" key="3">
    <source>
        <dbReference type="EMBL" id="MBB5132153.1"/>
    </source>
</evidence>
<feature type="region of interest" description="Disordered" evidence="1">
    <location>
        <begin position="94"/>
        <end position="128"/>
    </location>
</feature>
<dbReference type="InterPro" id="IPR013783">
    <property type="entry name" value="Ig-like_fold"/>
</dbReference>
<dbReference type="Proteomes" id="UP000578449">
    <property type="component" value="Unassembled WGS sequence"/>
</dbReference>
<evidence type="ECO:0000256" key="1">
    <source>
        <dbReference type="SAM" id="MobiDB-lite"/>
    </source>
</evidence>
<gene>
    <name evidence="3" type="ORF">HNP84_001866</name>
</gene>
<dbReference type="InterPro" id="IPR004193">
    <property type="entry name" value="Glyco_hydro_13_N"/>
</dbReference>
<sequence>MIERDKIRRDGLVDLTFSLPADIRGPISVVGDFNGWDPYAHPMTPDANGMHTAVVPVPPGTSVCFRYLAHGGIWMDDPEADAYDNRGGIVHVPPAAADGEPAMPAGAAAKTMGAANAADAKQNRKVKA</sequence>
<comment type="caution">
    <text evidence="3">The sequence shown here is derived from an EMBL/GenBank/DDBJ whole genome shotgun (WGS) entry which is preliminary data.</text>
</comment>
<reference evidence="3 4" key="1">
    <citation type="submission" date="2020-08" db="EMBL/GenBank/DDBJ databases">
        <title>Genomic Encyclopedia of Type Strains, Phase IV (KMG-IV): sequencing the most valuable type-strain genomes for metagenomic binning, comparative biology and taxonomic classification.</title>
        <authorList>
            <person name="Goeker M."/>
        </authorList>
    </citation>
    <scope>NUCLEOTIDE SEQUENCE [LARGE SCALE GENOMIC DNA]</scope>
    <source>
        <strain evidence="3 4">DSM 45615</strain>
    </source>
</reference>
<dbReference type="Gene3D" id="2.60.40.10">
    <property type="entry name" value="Immunoglobulins"/>
    <property type="match status" value="1"/>
</dbReference>
<dbReference type="Pfam" id="PF02922">
    <property type="entry name" value="CBM_48"/>
    <property type="match status" value="1"/>
</dbReference>
<proteinExistence type="predicted"/>
<dbReference type="InterPro" id="IPR014756">
    <property type="entry name" value="Ig_E-set"/>
</dbReference>
<dbReference type="RefSeq" id="WP_185048928.1">
    <property type="nucleotide sequence ID" value="NZ_BAABIX010000055.1"/>
</dbReference>
<name>A0A840P2J8_9ACTN</name>
<dbReference type="AlphaFoldDB" id="A0A840P2J8"/>